<dbReference type="EMBL" id="FMVM01000003">
    <property type="protein sequence ID" value="SCY29034.1"/>
    <property type="molecule type" value="Genomic_DNA"/>
</dbReference>
<evidence type="ECO:0000313" key="1">
    <source>
        <dbReference type="EMBL" id="SCY29034.1"/>
    </source>
</evidence>
<name>A0A1G5EQ37_9BACL</name>
<reference evidence="2" key="1">
    <citation type="submission" date="2016-10" db="EMBL/GenBank/DDBJ databases">
        <authorList>
            <person name="Varghese N."/>
            <person name="Submissions S."/>
        </authorList>
    </citation>
    <scope>NUCLEOTIDE SEQUENCE [LARGE SCALE GENOMIC DNA]</scope>
    <source>
        <strain evidence="2">BL9</strain>
    </source>
</reference>
<evidence type="ECO:0000313" key="2">
    <source>
        <dbReference type="Proteomes" id="UP000198538"/>
    </source>
</evidence>
<dbReference type="Proteomes" id="UP000198538">
    <property type="component" value="Unassembled WGS sequence"/>
</dbReference>
<dbReference type="STRING" id="582692.SAMN05720606_103386"/>
<accession>A0A1G5EQ37</accession>
<gene>
    <name evidence="1" type="ORF">SAMN05720606_103386</name>
</gene>
<keyword evidence="2" id="KW-1185">Reference proteome</keyword>
<protein>
    <submittedName>
        <fullName evidence="1">Uncharacterized protein</fullName>
    </submittedName>
</protein>
<dbReference type="AlphaFoldDB" id="A0A1G5EQ37"/>
<organism evidence="1 2">
    <name type="scientific">Paenibacillus polysaccharolyticus</name>
    <dbReference type="NCBI Taxonomy" id="582692"/>
    <lineage>
        <taxon>Bacteria</taxon>
        <taxon>Bacillati</taxon>
        <taxon>Bacillota</taxon>
        <taxon>Bacilli</taxon>
        <taxon>Bacillales</taxon>
        <taxon>Paenibacillaceae</taxon>
        <taxon>Paenibacillus</taxon>
    </lineage>
</organism>
<sequence>MKRGYPMTRIKIKIRCKQCGERFTLRGKKERGRIDTGFKQCLCDNKDQFDIEEEGMATSYMLH</sequence>
<proteinExistence type="predicted"/>